<dbReference type="PROSITE" id="PS00889">
    <property type="entry name" value="CNMP_BINDING_2"/>
    <property type="match status" value="1"/>
</dbReference>
<evidence type="ECO:0000256" key="4">
    <source>
        <dbReference type="ARBA" id="ARBA00022535"/>
    </source>
</evidence>
<evidence type="ECO:0000256" key="3">
    <source>
        <dbReference type="ARBA" id="ARBA00022527"/>
    </source>
</evidence>
<dbReference type="InterPro" id="IPR014710">
    <property type="entry name" value="RmlC-like_jellyroll"/>
</dbReference>
<keyword evidence="8" id="KW-0067">ATP-binding</keyword>
<dbReference type="PROSITE" id="PS51285">
    <property type="entry name" value="AGC_KINASE_CTER"/>
    <property type="match status" value="1"/>
</dbReference>
<dbReference type="GO" id="GO:0005524">
    <property type="term" value="F:ATP binding"/>
    <property type="evidence" value="ECO:0007669"/>
    <property type="project" value="UniProtKB-KW"/>
</dbReference>
<feature type="region of interest" description="Disordered" evidence="12">
    <location>
        <begin position="1"/>
        <end position="74"/>
    </location>
</feature>
<comment type="caution">
    <text evidence="16">The sequence shown here is derived from an EMBL/GenBank/DDBJ whole genome shotgun (WGS) entry which is preliminary data.</text>
</comment>
<comment type="catalytic activity">
    <reaction evidence="11">
        <text>L-seryl-[protein] + ATP = O-phospho-L-seryl-[protein] + ADP + H(+)</text>
        <dbReference type="Rhea" id="RHEA:17989"/>
        <dbReference type="Rhea" id="RHEA-COMP:9863"/>
        <dbReference type="Rhea" id="RHEA-COMP:11604"/>
        <dbReference type="ChEBI" id="CHEBI:15378"/>
        <dbReference type="ChEBI" id="CHEBI:29999"/>
        <dbReference type="ChEBI" id="CHEBI:30616"/>
        <dbReference type="ChEBI" id="CHEBI:83421"/>
        <dbReference type="ChEBI" id="CHEBI:456216"/>
        <dbReference type="EC" id="2.7.11.12"/>
    </reaction>
</comment>
<dbReference type="PANTHER" id="PTHR24353:SF143">
    <property type="entry name" value="PROTEIN KINASE DOMAIN-CONTAINING PROTEIN"/>
    <property type="match status" value="1"/>
</dbReference>
<dbReference type="SUPFAM" id="SSF56112">
    <property type="entry name" value="Protein kinase-like (PK-like)"/>
    <property type="match status" value="1"/>
</dbReference>
<reference evidence="16" key="1">
    <citation type="submission" date="2021-05" db="EMBL/GenBank/DDBJ databases">
        <title>The genome of the haptophyte Pavlova lutheri (Diacronema luteri, Pavlovales) - a model for lipid biosynthesis in eukaryotic algae.</title>
        <authorList>
            <person name="Hulatt C.J."/>
            <person name="Posewitz M.C."/>
        </authorList>
    </citation>
    <scope>NUCLEOTIDE SEQUENCE</scope>
    <source>
        <strain evidence="16">NIVA-4/92</strain>
    </source>
</reference>
<dbReference type="EMBL" id="JAGTXO010000014">
    <property type="protein sequence ID" value="KAG8464084.1"/>
    <property type="molecule type" value="Genomic_DNA"/>
</dbReference>
<evidence type="ECO:0000256" key="12">
    <source>
        <dbReference type="SAM" id="MobiDB-lite"/>
    </source>
</evidence>
<dbReference type="InterPro" id="IPR018488">
    <property type="entry name" value="cNMP-bd_CS"/>
</dbReference>
<dbReference type="CDD" id="cd00038">
    <property type="entry name" value="CAP_ED"/>
    <property type="match status" value="2"/>
</dbReference>
<keyword evidence="17" id="KW-1185">Reference proteome</keyword>
<gene>
    <name evidence="16" type="ORF">KFE25_000252</name>
</gene>
<dbReference type="PROSITE" id="PS00108">
    <property type="entry name" value="PROTEIN_KINASE_ST"/>
    <property type="match status" value="1"/>
</dbReference>
<dbReference type="Pfam" id="PF00027">
    <property type="entry name" value="cNMP_binding"/>
    <property type="match status" value="2"/>
</dbReference>
<evidence type="ECO:0000259" key="13">
    <source>
        <dbReference type="PROSITE" id="PS50011"/>
    </source>
</evidence>
<feature type="domain" description="Protein kinase" evidence="13">
    <location>
        <begin position="483"/>
        <end position="754"/>
    </location>
</feature>
<dbReference type="GO" id="GO:0030553">
    <property type="term" value="F:cGMP binding"/>
    <property type="evidence" value="ECO:0007669"/>
    <property type="project" value="UniProtKB-KW"/>
</dbReference>
<evidence type="ECO:0000256" key="8">
    <source>
        <dbReference type="ARBA" id="ARBA00022840"/>
    </source>
</evidence>
<dbReference type="Gene3D" id="1.10.510.10">
    <property type="entry name" value="Transferase(Phosphotransferase) domain 1"/>
    <property type="match status" value="1"/>
</dbReference>
<proteinExistence type="inferred from homology"/>
<keyword evidence="4" id="KW-0140">cGMP</keyword>
<feature type="compositionally biased region" description="Basic and acidic residues" evidence="12">
    <location>
        <begin position="446"/>
        <end position="456"/>
    </location>
</feature>
<sequence>MALERKRIGGGKPGTPEQVSRSGLAAGKLQPLGGRGGCTVSTPASTLGKSQPRSGRKSPVGAESVLGAGERRNAGEQLSAIEPDGTPSLGASPGAVRQLQPLDVRSDEAPMGAVLRRNAISSLPSLTCPGAQHASSRSLAPMRVEEEIEAVVEPVEGTSLTDRDRKRAAACLKRSKLISDLSSVNLYEVSKLLRTVDFEAGMKVVTYGDIGDCCYVIDAGELDVYVAEEGDTTLKPVSSLGAGELFGELGAFYSCRRTATVVSRTLVRLWKLRHADFTRILKMDAVTSRREVFEILRAAESLQALDERAISLLADVCEQVWFEANETIISQGHEGDALYIVKSGSVIVTQSKPIGGIGGGHGIGAPNGLAGGGGAVVSGFAPPPRHRSTFCRMIGPGGYFGERALLVNEPRSATVVAAQETECLVVRRESFQQLLGPLHSHLKAHMPHDEASRDAPADALSPTPAAQPLGGSVSLNAPRYNELKVLRPLGVGALSAVALVSHAPSRRLYALKIVHKAVLTREADIEQLRGEKQALQLAGVHPCIAQLHGTYQDVRSFYLLLEPCLGGNLFDLMRDNGALSSNQARFYAATCALALERLHRVAVAYRDLKPENVMIDAQGFARLSDFGLARQLRGGERAYSASGTLEYMAPEMLRRTGHAFAVDFWALGVLTFEMLVGRTPFVSRNGSSSMTEEAFAMELMSNILAGKVHWPAANEPQVGRDARDFISQLLRVNVAERMGNLEGGIGEVLDHSWFTGLDLSAITMRSAQPPYRPELSSSMDTSAFTVDPASFAAKLQGDKSGKQLQPFAVIEDW</sequence>
<dbReference type="Gene3D" id="3.30.200.20">
    <property type="entry name" value="Phosphorylase Kinase, domain 1"/>
    <property type="match status" value="1"/>
</dbReference>
<dbReference type="SMART" id="SM00100">
    <property type="entry name" value="cNMP"/>
    <property type="match status" value="2"/>
</dbReference>
<evidence type="ECO:0000259" key="14">
    <source>
        <dbReference type="PROSITE" id="PS50042"/>
    </source>
</evidence>
<organism evidence="16 17">
    <name type="scientific">Diacronema lutheri</name>
    <name type="common">Unicellular marine alga</name>
    <name type="synonym">Monochrysis lutheri</name>
    <dbReference type="NCBI Taxonomy" id="2081491"/>
    <lineage>
        <taxon>Eukaryota</taxon>
        <taxon>Haptista</taxon>
        <taxon>Haptophyta</taxon>
        <taxon>Pavlovophyceae</taxon>
        <taxon>Pavlovales</taxon>
        <taxon>Pavlovaceae</taxon>
        <taxon>Diacronema</taxon>
    </lineage>
</organism>
<dbReference type="GO" id="GO:0004692">
    <property type="term" value="F:cGMP-dependent protein kinase activity"/>
    <property type="evidence" value="ECO:0007669"/>
    <property type="project" value="UniProtKB-EC"/>
</dbReference>
<dbReference type="PRINTS" id="PR00103">
    <property type="entry name" value="CAMPKINASE"/>
</dbReference>
<keyword evidence="3" id="KW-0723">Serine/threonine-protein kinase</keyword>
<dbReference type="GO" id="GO:0005952">
    <property type="term" value="C:cAMP-dependent protein kinase complex"/>
    <property type="evidence" value="ECO:0007669"/>
    <property type="project" value="TreeGrafter"/>
</dbReference>
<accession>A0A8J5XGQ4</accession>
<keyword evidence="9" id="KW-0142">cGMP-binding</keyword>
<feature type="compositionally biased region" description="Polar residues" evidence="12">
    <location>
        <begin position="39"/>
        <end position="53"/>
    </location>
</feature>
<comment type="similarity">
    <text evidence="1">Belongs to the protein kinase superfamily. AGC Ser/Thr protein kinase family. cGMP subfamily.</text>
</comment>
<dbReference type="EC" id="2.7.11.12" evidence="2"/>
<evidence type="ECO:0000256" key="2">
    <source>
        <dbReference type="ARBA" id="ARBA00012428"/>
    </source>
</evidence>
<dbReference type="InterPro" id="IPR011009">
    <property type="entry name" value="Kinase-like_dom_sf"/>
</dbReference>
<dbReference type="InterPro" id="IPR000719">
    <property type="entry name" value="Prot_kinase_dom"/>
</dbReference>
<dbReference type="PANTHER" id="PTHR24353">
    <property type="entry name" value="CYCLIC NUCLEOTIDE-DEPENDENT PROTEIN KINASE"/>
    <property type="match status" value="1"/>
</dbReference>
<dbReference type="GO" id="GO:0004691">
    <property type="term" value="F:cAMP-dependent protein kinase activity"/>
    <property type="evidence" value="ECO:0007669"/>
    <property type="project" value="TreeGrafter"/>
</dbReference>
<evidence type="ECO:0000256" key="11">
    <source>
        <dbReference type="ARBA" id="ARBA00047462"/>
    </source>
</evidence>
<keyword evidence="5" id="KW-0808">Transferase</keyword>
<evidence type="ECO:0000256" key="6">
    <source>
        <dbReference type="ARBA" id="ARBA00022741"/>
    </source>
</evidence>
<feature type="domain" description="Cyclic nucleotide-binding" evidence="14">
    <location>
        <begin position="177"/>
        <end position="298"/>
    </location>
</feature>
<evidence type="ECO:0000256" key="5">
    <source>
        <dbReference type="ARBA" id="ARBA00022679"/>
    </source>
</evidence>
<dbReference type="AlphaFoldDB" id="A0A8J5XGQ4"/>
<evidence type="ECO:0000313" key="17">
    <source>
        <dbReference type="Proteomes" id="UP000751190"/>
    </source>
</evidence>
<evidence type="ECO:0000256" key="1">
    <source>
        <dbReference type="ARBA" id="ARBA00006352"/>
    </source>
</evidence>
<dbReference type="Proteomes" id="UP000751190">
    <property type="component" value="Unassembled WGS sequence"/>
</dbReference>
<name>A0A8J5XGQ4_DIALT</name>
<feature type="domain" description="Cyclic nucleotide-binding" evidence="14">
    <location>
        <begin position="301"/>
        <end position="437"/>
    </location>
</feature>
<dbReference type="PROSITE" id="PS50042">
    <property type="entry name" value="CNMP_BINDING_3"/>
    <property type="match status" value="2"/>
</dbReference>
<dbReference type="SUPFAM" id="SSF51206">
    <property type="entry name" value="cAMP-binding domain-like"/>
    <property type="match status" value="2"/>
</dbReference>
<dbReference type="SMART" id="SM00220">
    <property type="entry name" value="S_TKc"/>
    <property type="match status" value="1"/>
</dbReference>
<feature type="region of interest" description="Disordered" evidence="12">
    <location>
        <begin position="445"/>
        <end position="472"/>
    </location>
</feature>
<dbReference type="InterPro" id="IPR018490">
    <property type="entry name" value="cNMP-bd_dom_sf"/>
</dbReference>
<dbReference type="OrthoDB" id="417078at2759"/>
<keyword evidence="7" id="KW-0418">Kinase</keyword>
<dbReference type="Gene3D" id="2.60.120.10">
    <property type="entry name" value="Jelly Rolls"/>
    <property type="match status" value="2"/>
</dbReference>
<evidence type="ECO:0000256" key="7">
    <source>
        <dbReference type="ARBA" id="ARBA00022777"/>
    </source>
</evidence>
<comment type="catalytic activity">
    <reaction evidence="10">
        <text>L-threonyl-[protein] + ATP = O-phospho-L-threonyl-[protein] + ADP + H(+)</text>
        <dbReference type="Rhea" id="RHEA:46608"/>
        <dbReference type="Rhea" id="RHEA-COMP:11060"/>
        <dbReference type="Rhea" id="RHEA-COMP:11605"/>
        <dbReference type="ChEBI" id="CHEBI:15378"/>
        <dbReference type="ChEBI" id="CHEBI:30013"/>
        <dbReference type="ChEBI" id="CHEBI:30616"/>
        <dbReference type="ChEBI" id="CHEBI:61977"/>
        <dbReference type="ChEBI" id="CHEBI:456216"/>
        <dbReference type="EC" id="2.7.11.12"/>
    </reaction>
</comment>
<dbReference type="PROSITE" id="PS50011">
    <property type="entry name" value="PROTEIN_KINASE_DOM"/>
    <property type="match status" value="1"/>
</dbReference>
<evidence type="ECO:0000256" key="9">
    <source>
        <dbReference type="ARBA" id="ARBA00022992"/>
    </source>
</evidence>
<dbReference type="Pfam" id="PF00069">
    <property type="entry name" value="Pkinase"/>
    <property type="match status" value="1"/>
</dbReference>
<dbReference type="InterPro" id="IPR008271">
    <property type="entry name" value="Ser/Thr_kinase_AS"/>
</dbReference>
<feature type="domain" description="AGC-kinase C-terminal" evidence="15">
    <location>
        <begin position="755"/>
        <end position="813"/>
    </location>
</feature>
<evidence type="ECO:0000313" key="16">
    <source>
        <dbReference type="EMBL" id="KAG8464084.1"/>
    </source>
</evidence>
<dbReference type="InterPro" id="IPR000595">
    <property type="entry name" value="cNMP-bd_dom"/>
</dbReference>
<keyword evidence="6" id="KW-0547">Nucleotide-binding</keyword>
<protein>
    <recommendedName>
        <fullName evidence="2">cGMP-dependent protein kinase</fullName>
        <ecNumber evidence="2">2.7.11.12</ecNumber>
    </recommendedName>
</protein>
<dbReference type="InterPro" id="IPR000961">
    <property type="entry name" value="AGC-kinase_C"/>
</dbReference>
<dbReference type="OMA" id="HADFTRI"/>
<evidence type="ECO:0000259" key="15">
    <source>
        <dbReference type="PROSITE" id="PS51285"/>
    </source>
</evidence>
<evidence type="ECO:0000256" key="10">
    <source>
        <dbReference type="ARBA" id="ARBA00047298"/>
    </source>
</evidence>